<organism evidence="3 5">
    <name type="scientific">Corynebacterium bovis</name>
    <dbReference type="NCBI Taxonomy" id="36808"/>
    <lineage>
        <taxon>Bacteria</taxon>
        <taxon>Bacillati</taxon>
        <taxon>Actinomycetota</taxon>
        <taxon>Actinomycetes</taxon>
        <taxon>Mycobacteriales</taxon>
        <taxon>Corynebacteriaceae</taxon>
        <taxon>Corynebacterium</taxon>
    </lineage>
</organism>
<evidence type="ECO:0000313" key="4">
    <source>
        <dbReference type="Proteomes" id="UP000276526"/>
    </source>
</evidence>
<dbReference type="OrthoDB" id="4419307at2"/>
<keyword evidence="5" id="KW-1185">Reference proteome</keyword>
<dbReference type="RefSeq" id="WP_010268980.1">
    <property type="nucleotide sequence ID" value="NZ_CP066067.1"/>
</dbReference>
<protein>
    <submittedName>
        <fullName evidence="3">Uncharacterized protein</fullName>
    </submittedName>
</protein>
<dbReference type="EMBL" id="PQNK01000016">
    <property type="protein sequence ID" value="RRO85862.1"/>
    <property type="molecule type" value="Genomic_DNA"/>
</dbReference>
<name>A0A3R8VX00_9CORY</name>
<evidence type="ECO:0000256" key="1">
    <source>
        <dbReference type="SAM" id="MobiDB-lite"/>
    </source>
</evidence>
<dbReference type="Proteomes" id="UP000276526">
    <property type="component" value="Unassembled WGS sequence"/>
</dbReference>
<evidence type="ECO:0000313" key="3">
    <source>
        <dbReference type="EMBL" id="RRQ03646.1"/>
    </source>
</evidence>
<evidence type="ECO:0000313" key="5">
    <source>
        <dbReference type="Proteomes" id="UP000278422"/>
    </source>
</evidence>
<dbReference type="EMBL" id="PQNQ01000016">
    <property type="protein sequence ID" value="RRQ03646.1"/>
    <property type="molecule type" value="Genomic_DNA"/>
</dbReference>
<sequence length="153" mass="17355">MSSTSSPRFRDDPEYLRRRRAIIRENHPDRGGSDDRLIRELRRLDEQWARRESVTLPSFIPDDVARQAQDLADQYSEEIRRRAAAMRSRGQVVATSSVSRTVRRTAGRVLTGAGRRVRSRIPRGFPGAKRFTDTVTGTGRTGPGTGPDHQRNN</sequence>
<proteinExistence type="predicted"/>
<feature type="region of interest" description="Disordered" evidence="1">
    <location>
        <begin position="119"/>
        <end position="153"/>
    </location>
</feature>
<comment type="caution">
    <text evidence="3">The sequence shown here is derived from an EMBL/GenBank/DDBJ whole genome shotgun (WGS) entry which is preliminary data.</text>
</comment>
<dbReference type="Proteomes" id="UP000278422">
    <property type="component" value="Unassembled WGS sequence"/>
</dbReference>
<dbReference type="AlphaFoldDB" id="A0A3R8VX00"/>
<evidence type="ECO:0000313" key="2">
    <source>
        <dbReference type="EMBL" id="RRO85862.1"/>
    </source>
</evidence>
<gene>
    <name evidence="3" type="ORF">CXF42_06710</name>
    <name evidence="2" type="ORF">CXF48_09170</name>
</gene>
<accession>A0A3R8VX00</accession>
<reference evidence="4 5" key="1">
    <citation type="submission" date="2018-01" db="EMBL/GenBank/DDBJ databases">
        <title>Twenty Corynebacterium bovis Genomes.</title>
        <authorList>
            <person name="Gulvik C.A."/>
        </authorList>
    </citation>
    <scope>NUCLEOTIDE SEQUENCE [LARGE SCALE GENOMIC DNA]</scope>
    <source>
        <strain evidence="3 5">16-2004</strain>
        <strain evidence="2 4">F6900</strain>
    </source>
</reference>
<dbReference type="GeneID" id="60808116"/>